<dbReference type="HOGENOM" id="CLU_3323521_0_0_11"/>
<protein>
    <submittedName>
        <fullName evidence="1">Uncharacterized protein</fullName>
    </submittedName>
</protein>
<dbReference type="AlphaFoldDB" id="A7BD91"/>
<sequence>MAERHAYTDEKEEEQNWLFAQNLEYLMHDEVSVLWIVI</sequence>
<evidence type="ECO:0000313" key="1">
    <source>
        <dbReference type="EMBL" id="EDN81166.1"/>
    </source>
</evidence>
<accession>A7BD91</accession>
<dbReference type="EMBL" id="AAYI02000004">
    <property type="protein sequence ID" value="EDN81166.1"/>
    <property type="molecule type" value="Genomic_DNA"/>
</dbReference>
<dbReference type="eggNOG" id="ENOG50329BR">
    <property type="taxonomic scope" value="Bacteria"/>
</dbReference>
<organism evidence="1 2">
    <name type="scientific">Schaalia dentiphila ATCC 17982</name>
    <dbReference type="NCBI Taxonomy" id="411466"/>
    <lineage>
        <taxon>Bacteria</taxon>
        <taxon>Bacillati</taxon>
        <taxon>Actinomycetota</taxon>
        <taxon>Actinomycetes</taxon>
        <taxon>Actinomycetales</taxon>
        <taxon>Actinomycetaceae</taxon>
        <taxon>Schaalia</taxon>
        <taxon>Schaalia dentiphila</taxon>
    </lineage>
</organism>
<evidence type="ECO:0000313" key="2">
    <source>
        <dbReference type="Proteomes" id="UP000003553"/>
    </source>
</evidence>
<dbReference type="Proteomes" id="UP000003553">
    <property type="component" value="Unassembled WGS sequence"/>
</dbReference>
<gene>
    <name evidence="1" type="ORF">ACTODO_01629</name>
</gene>
<comment type="caution">
    <text evidence="1">The sequence shown here is derived from an EMBL/GenBank/DDBJ whole genome shotgun (WGS) entry which is preliminary data.</text>
</comment>
<reference evidence="1" key="2">
    <citation type="submission" date="2015-05" db="EMBL/GenBank/DDBJ databases">
        <title>Draft genome sequence of Actinomyces odontolyticus (ATCC 17982).</title>
        <authorList>
            <person name="Sudarsanam P."/>
            <person name="Ley R."/>
            <person name="Guruge J."/>
            <person name="Turnbaugh P.J."/>
            <person name="Mahowald M."/>
            <person name="Liep D."/>
            <person name="Gordon J."/>
        </authorList>
    </citation>
    <scope>NUCLEOTIDE SEQUENCE</scope>
    <source>
        <strain evidence="1">ATCC 17982</strain>
    </source>
</reference>
<keyword evidence="2" id="KW-1185">Reference proteome</keyword>
<proteinExistence type="predicted"/>
<reference evidence="1" key="1">
    <citation type="submission" date="2007-04" db="EMBL/GenBank/DDBJ databases">
        <authorList>
            <person name="Fulton L."/>
            <person name="Clifton S."/>
            <person name="Fulton B."/>
            <person name="Xu J."/>
            <person name="Minx P."/>
            <person name="Pepin K.H."/>
            <person name="Johnson M."/>
            <person name="Thiruvilangam P."/>
            <person name="Bhonagiri V."/>
            <person name="Nash W.E."/>
            <person name="Mardis E.R."/>
            <person name="Wilson R.K."/>
        </authorList>
    </citation>
    <scope>NUCLEOTIDE SEQUENCE [LARGE SCALE GENOMIC DNA]</scope>
    <source>
        <strain evidence="1">ATCC 17982</strain>
    </source>
</reference>
<name>A7BD91_9ACTO</name>